<proteinExistence type="predicted"/>
<accession>A0A8W8N6E4</accession>
<organism evidence="2 3">
    <name type="scientific">Magallana gigas</name>
    <name type="common">Pacific oyster</name>
    <name type="synonym">Crassostrea gigas</name>
    <dbReference type="NCBI Taxonomy" id="29159"/>
    <lineage>
        <taxon>Eukaryota</taxon>
        <taxon>Metazoa</taxon>
        <taxon>Spiralia</taxon>
        <taxon>Lophotrochozoa</taxon>
        <taxon>Mollusca</taxon>
        <taxon>Bivalvia</taxon>
        <taxon>Autobranchia</taxon>
        <taxon>Pteriomorphia</taxon>
        <taxon>Ostreida</taxon>
        <taxon>Ostreoidea</taxon>
        <taxon>Ostreidae</taxon>
        <taxon>Magallana</taxon>
    </lineage>
</organism>
<dbReference type="EnsemblMetazoa" id="G4852.1">
    <property type="protein sequence ID" value="G4852.1:cds"/>
    <property type="gene ID" value="G4852"/>
</dbReference>
<protein>
    <submittedName>
        <fullName evidence="2">Uncharacterized protein</fullName>
    </submittedName>
</protein>
<reference evidence="2" key="1">
    <citation type="submission" date="2022-08" db="UniProtKB">
        <authorList>
            <consortium name="EnsemblMetazoa"/>
        </authorList>
    </citation>
    <scope>IDENTIFICATION</scope>
    <source>
        <strain evidence="2">05x7-T-G4-1.051#20</strain>
    </source>
</reference>
<dbReference type="AlphaFoldDB" id="A0A8W8N6E4"/>
<dbReference type="Proteomes" id="UP000005408">
    <property type="component" value="Unassembled WGS sequence"/>
</dbReference>
<evidence type="ECO:0000313" key="3">
    <source>
        <dbReference type="Proteomes" id="UP000005408"/>
    </source>
</evidence>
<evidence type="ECO:0000313" key="2">
    <source>
        <dbReference type="EnsemblMetazoa" id="G4852.1:cds"/>
    </source>
</evidence>
<evidence type="ECO:0000256" key="1">
    <source>
        <dbReference type="SAM" id="MobiDB-lite"/>
    </source>
</evidence>
<name>A0A8W8N6E4_MAGGI</name>
<feature type="compositionally biased region" description="Polar residues" evidence="1">
    <location>
        <begin position="79"/>
        <end position="122"/>
    </location>
</feature>
<sequence length="122" mass="13620">GLKKSDSFKICVKCNREMTILDDHSECYRQRVFNEAFPCEVCSRWSEEKRTLIRKMIERKKTEAGRKSATLPNPEVPSVGNNGNHSDSQVFSAGNVAASENLSLTETSQNRGDLTQGSVPLQ</sequence>
<feature type="region of interest" description="Disordered" evidence="1">
    <location>
        <begin position="59"/>
        <end position="122"/>
    </location>
</feature>
<keyword evidence="3" id="KW-1185">Reference proteome</keyword>